<dbReference type="EMBL" id="OBQK01000003">
    <property type="protein sequence ID" value="SOC54512.1"/>
    <property type="molecule type" value="Genomic_DNA"/>
</dbReference>
<evidence type="ECO:0000256" key="7">
    <source>
        <dbReference type="ARBA" id="ARBA00023004"/>
    </source>
</evidence>
<keyword evidence="7" id="KW-0408">Iron</keyword>
<accession>A0A285VKA6</accession>
<dbReference type="Pfam" id="PF02628">
    <property type="entry name" value="COX15-CtaA"/>
    <property type="match status" value="1"/>
</dbReference>
<feature type="transmembrane region" description="Helical" evidence="12">
    <location>
        <begin position="262"/>
        <end position="281"/>
    </location>
</feature>
<evidence type="ECO:0000256" key="3">
    <source>
        <dbReference type="ARBA" id="ARBA00022692"/>
    </source>
</evidence>
<evidence type="ECO:0000256" key="10">
    <source>
        <dbReference type="ARBA" id="ARBA00023157"/>
    </source>
</evidence>
<keyword evidence="5 12" id="KW-1133">Transmembrane helix</keyword>
<evidence type="ECO:0000313" key="14">
    <source>
        <dbReference type="Proteomes" id="UP000219688"/>
    </source>
</evidence>
<evidence type="ECO:0000256" key="6">
    <source>
        <dbReference type="ARBA" id="ARBA00023002"/>
    </source>
</evidence>
<evidence type="ECO:0000256" key="8">
    <source>
        <dbReference type="ARBA" id="ARBA00023133"/>
    </source>
</evidence>
<dbReference type="PANTHER" id="PTHR35457:SF1">
    <property type="entry name" value="HEME A SYNTHASE"/>
    <property type="match status" value="1"/>
</dbReference>
<evidence type="ECO:0000256" key="4">
    <source>
        <dbReference type="ARBA" id="ARBA00022723"/>
    </source>
</evidence>
<evidence type="ECO:0000256" key="1">
    <source>
        <dbReference type="ARBA" id="ARBA00004141"/>
    </source>
</evidence>
<protein>
    <submittedName>
        <fullName evidence="13">Cytochrome c oxidase assembly protein subunit 15</fullName>
    </submittedName>
</protein>
<feature type="transmembrane region" description="Helical" evidence="12">
    <location>
        <begin position="21"/>
        <end position="43"/>
    </location>
</feature>
<keyword evidence="3 12" id="KW-0812">Transmembrane</keyword>
<dbReference type="GO" id="GO:0016020">
    <property type="term" value="C:membrane"/>
    <property type="evidence" value="ECO:0007669"/>
    <property type="project" value="UniProtKB-SubCell"/>
</dbReference>
<comment type="subcellular location">
    <subcellularLocation>
        <location evidence="1">Membrane</location>
        <topology evidence="1">Multi-pass membrane protein</topology>
    </subcellularLocation>
</comment>
<keyword evidence="8" id="KW-0350">Heme biosynthesis</keyword>
<dbReference type="GO" id="GO:0016491">
    <property type="term" value="F:oxidoreductase activity"/>
    <property type="evidence" value="ECO:0007669"/>
    <property type="project" value="UniProtKB-KW"/>
</dbReference>
<proteinExistence type="predicted"/>
<organism evidence="13 14">
    <name type="scientific">Ornithinimicrobium cerasi</name>
    <dbReference type="NCBI Taxonomy" id="2248773"/>
    <lineage>
        <taxon>Bacteria</taxon>
        <taxon>Bacillati</taxon>
        <taxon>Actinomycetota</taxon>
        <taxon>Actinomycetes</taxon>
        <taxon>Micrococcales</taxon>
        <taxon>Ornithinimicrobiaceae</taxon>
        <taxon>Ornithinimicrobium</taxon>
    </lineage>
</organism>
<keyword evidence="6" id="KW-0560">Oxidoreductase</keyword>
<dbReference type="RefSeq" id="WP_097187539.1">
    <property type="nucleotide sequence ID" value="NZ_OBQK01000003.1"/>
</dbReference>
<evidence type="ECO:0000256" key="5">
    <source>
        <dbReference type="ARBA" id="ARBA00022989"/>
    </source>
</evidence>
<evidence type="ECO:0000256" key="9">
    <source>
        <dbReference type="ARBA" id="ARBA00023136"/>
    </source>
</evidence>
<dbReference type="AlphaFoldDB" id="A0A285VKA6"/>
<feature type="transmembrane region" description="Helical" evidence="12">
    <location>
        <begin position="136"/>
        <end position="157"/>
    </location>
</feature>
<dbReference type="InterPro" id="IPR050450">
    <property type="entry name" value="COX15/CtaA_HemeA_synthase"/>
</dbReference>
<dbReference type="PANTHER" id="PTHR35457">
    <property type="entry name" value="HEME A SYNTHASE"/>
    <property type="match status" value="1"/>
</dbReference>
<comment type="pathway">
    <text evidence="11">Porphyrin-containing compound metabolism.</text>
</comment>
<dbReference type="GO" id="GO:0046872">
    <property type="term" value="F:metal ion binding"/>
    <property type="evidence" value="ECO:0007669"/>
    <property type="project" value="UniProtKB-KW"/>
</dbReference>
<reference evidence="14" key="1">
    <citation type="submission" date="2017-08" db="EMBL/GenBank/DDBJ databases">
        <authorList>
            <person name="Varghese N."/>
            <person name="Submissions S."/>
        </authorList>
    </citation>
    <scope>NUCLEOTIDE SEQUENCE [LARGE SCALE GENOMIC DNA]</scope>
    <source>
        <strain evidence="14">USBA17B2</strain>
    </source>
</reference>
<keyword evidence="9 12" id="KW-0472">Membrane</keyword>
<feature type="transmembrane region" description="Helical" evidence="12">
    <location>
        <begin position="187"/>
        <end position="207"/>
    </location>
</feature>
<keyword evidence="10" id="KW-1015">Disulfide bond</keyword>
<gene>
    <name evidence="13" type="ORF">SAMN05421879_103196</name>
</gene>
<feature type="transmembrane region" description="Helical" evidence="12">
    <location>
        <begin position="81"/>
        <end position="98"/>
    </location>
</feature>
<name>A0A285VKA6_9MICO</name>
<feature type="transmembrane region" description="Helical" evidence="12">
    <location>
        <begin position="287"/>
        <end position="308"/>
    </location>
</feature>
<sequence length="331" mass="34573">MTTQAPPRPTSRLLPTEPDGWVRATAWFSLTANAFLVLTGGLVRLTGSGLGCPTWPRCTDDSWTSTAEMGMHGAIEFGNRLLTFLVALAALLAFLAVVRQRRRHPDLFVLALGIGLGVVVQAVVGGVTVRTGLNPWVVGVHFVLSALMIAAATVLVCRARRLSLPAVARTERGGQVTGPAGRTLRSLAVVLGVLTFVVIYVGTLVTGTGPHAGDSGEVARHAFDPYWITRFHTAPAYLLLAGTVAAVVLGVRDGWPAPLRRLVLALLVVLVLQALVGYYQFFTGLPVAAVALHLVGAAVLAALAAAVVDTALAVSRAEVAVPEPVAGPAVR</sequence>
<evidence type="ECO:0000313" key="13">
    <source>
        <dbReference type="EMBL" id="SOC54512.1"/>
    </source>
</evidence>
<dbReference type="GO" id="GO:0006784">
    <property type="term" value="P:heme A biosynthetic process"/>
    <property type="evidence" value="ECO:0007669"/>
    <property type="project" value="InterPro"/>
</dbReference>
<evidence type="ECO:0000256" key="2">
    <source>
        <dbReference type="ARBA" id="ARBA00022475"/>
    </source>
</evidence>
<dbReference type="InterPro" id="IPR003780">
    <property type="entry name" value="COX15/CtaA_fam"/>
</dbReference>
<keyword evidence="14" id="KW-1185">Reference proteome</keyword>
<evidence type="ECO:0000256" key="12">
    <source>
        <dbReference type="SAM" id="Phobius"/>
    </source>
</evidence>
<dbReference type="Proteomes" id="UP000219688">
    <property type="component" value="Unassembled WGS sequence"/>
</dbReference>
<evidence type="ECO:0000256" key="11">
    <source>
        <dbReference type="ARBA" id="ARBA00023444"/>
    </source>
</evidence>
<keyword evidence="4" id="KW-0479">Metal-binding</keyword>
<keyword evidence="2" id="KW-1003">Cell membrane</keyword>
<feature type="transmembrane region" description="Helical" evidence="12">
    <location>
        <begin position="227"/>
        <end position="250"/>
    </location>
</feature>
<feature type="transmembrane region" description="Helical" evidence="12">
    <location>
        <begin position="107"/>
        <end position="124"/>
    </location>
</feature>